<dbReference type="Gene3D" id="1.10.10.10">
    <property type="entry name" value="Winged helix-like DNA-binding domain superfamily/Winged helix DNA-binding domain"/>
    <property type="match status" value="1"/>
</dbReference>
<dbReference type="CDD" id="cd00090">
    <property type="entry name" value="HTH_ARSR"/>
    <property type="match status" value="1"/>
</dbReference>
<dbReference type="HOGENOM" id="CLU_107144_0_1_7"/>
<dbReference type="AlphaFoldDB" id="A7I1R1"/>
<keyword evidence="2" id="KW-1185">Reference proteome</keyword>
<gene>
    <name evidence="1" type="ordered locus">CHAB381_0890</name>
</gene>
<dbReference type="Pfam" id="PF02082">
    <property type="entry name" value="Rrf2"/>
    <property type="match status" value="1"/>
</dbReference>
<dbReference type="NCBIfam" id="TIGR00738">
    <property type="entry name" value="rrf2_super"/>
    <property type="match status" value="1"/>
</dbReference>
<dbReference type="SUPFAM" id="SSF46785">
    <property type="entry name" value="Winged helix' DNA-binding domain"/>
    <property type="match status" value="1"/>
</dbReference>
<evidence type="ECO:0000313" key="1">
    <source>
        <dbReference type="EMBL" id="ABS51791.1"/>
    </source>
</evidence>
<dbReference type="InterPro" id="IPR011991">
    <property type="entry name" value="ArsR-like_HTH"/>
</dbReference>
<organism evidence="1 2">
    <name type="scientific">Campylobacter hominis (strain ATCC BAA-381 / DSM 21671 / CCUG 45161 / LMG 19568 / NCTC 13146 / CH001A)</name>
    <dbReference type="NCBI Taxonomy" id="360107"/>
    <lineage>
        <taxon>Bacteria</taxon>
        <taxon>Pseudomonadati</taxon>
        <taxon>Campylobacterota</taxon>
        <taxon>Epsilonproteobacteria</taxon>
        <taxon>Campylobacterales</taxon>
        <taxon>Campylobacteraceae</taxon>
        <taxon>Campylobacter</taxon>
    </lineage>
</organism>
<evidence type="ECO:0000313" key="2">
    <source>
        <dbReference type="Proteomes" id="UP000002407"/>
    </source>
</evidence>
<dbReference type="KEGG" id="cha:CHAB381_0890"/>
<dbReference type="PANTHER" id="PTHR33221:SF9">
    <property type="entry name" value="RRF2 FAMILY PROTEIN"/>
    <property type="match status" value="1"/>
</dbReference>
<dbReference type="InterPro" id="IPR036390">
    <property type="entry name" value="WH_DNA-bd_sf"/>
</dbReference>
<sequence length="137" mass="15464">MTFLTKRGVYAAIIMLEISKGDKTAPVSIKSIADTLGKSKNYLEQAINALRKAGLIKALRGPNGGYFLLKKPNEITFGDIFNATEGELVMTNLDIKNENLKRFFDDLNNKIKKTLEIPLSDYEKFVQTKEKFLNFVI</sequence>
<dbReference type="PROSITE" id="PS01332">
    <property type="entry name" value="HTH_RRF2_1"/>
    <property type="match status" value="1"/>
</dbReference>
<dbReference type="Proteomes" id="UP000002407">
    <property type="component" value="Chromosome"/>
</dbReference>
<dbReference type="STRING" id="360107.CHAB381_0890"/>
<name>A7I1R1_CAMHC</name>
<accession>A7I1R1</accession>
<dbReference type="eggNOG" id="COG1959">
    <property type="taxonomic scope" value="Bacteria"/>
</dbReference>
<protein>
    <submittedName>
        <fullName evidence="1">Transcriptional regulator, BadM/Rrf2 family</fullName>
    </submittedName>
</protein>
<dbReference type="PROSITE" id="PS51197">
    <property type="entry name" value="HTH_RRF2_2"/>
    <property type="match status" value="1"/>
</dbReference>
<dbReference type="GO" id="GO:0005829">
    <property type="term" value="C:cytosol"/>
    <property type="evidence" value="ECO:0007669"/>
    <property type="project" value="TreeGrafter"/>
</dbReference>
<reference evidence="2" key="1">
    <citation type="submission" date="2007-07" db="EMBL/GenBank/DDBJ databases">
        <title>Complete genome sequence of Campylobacter hominis ATCC BAA-381, a commensal isolated from the human gastrointestinal tract.</title>
        <authorList>
            <person name="Fouts D.E."/>
            <person name="Mongodin E.F."/>
            <person name="Puiu D."/>
            <person name="Sebastian Y."/>
            <person name="Miller W.G."/>
            <person name="Mandrell R.E."/>
            <person name="Nelson K.E."/>
        </authorList>
    </citation>
    <scope>NUCLEOTIDE SEQUENCE [LARGE SCALE GENOMIC DNA]</scope>
    <source>
        <strain evidence="2">ATCC BAA-381 / LMG 19568 / NCTC 13146 / CH001A</strain>
    </source>
</reference>
<dbReference type="OrthoDB" id="9800519at2"/>
<dbReference type="PANTHER" id="PTHR33221">
    <property type="entry name" value="WINGED HELIX-TURN-HELIX TRANSCRIPTIONAL REGULATOR, RRF2 FAMILY"/>
    <property type="match status" value="1"/>
</dbReference>
<dbReference type="GO" id="GO:0003700">
    <property type="term" value="F:DNA-binding transcription factor activity"/>
    <property type="evidence" value="ECO:0007669"/>
    <property type="project" value="TreeGrafter"/>
</dbReference>
<proteinExistence type="predicted"/>
<dbReference type="InterPro" id="IPR036388">
    <property type="entry name" value="WH-like_DNA-bd_sf"/>
</dbReference>
<dbReference type="EMBL" id="CP000776">
    <property type="protein sequence ID" value="ABS51791.1"/>
    <property type="molecule type" value="Genomic_DNA"/>
</dbReference>
<dbReference type="InterPro" id="IPR000944">
    <property type="entry name" value="Tscrpt_reg_Rrf2"/>
</dbReference>
<dbReference type="InterPro" id="IPR030489">
    <property type="entry name" value="TR_Rrf2-type_CS"/>
</dbReference>
<dbReference type="RefSeq" id="WP_012108743.1">
    <property type="nucleotide sequence ID" value="NC_009714.1"/>
</dbReference>